<dbReference type="PROSITE" id="PS51819">
    <property type="entry name" value="VOC"/>
    <property type="match status" value="2"/>
</dbReference>
<feature type="binding site" evidence="5">
    <location>
        <position position="234"/>
    </location>
    <ligand>
        <name>Fe cation</name>
        <dbReference type="ChEBI" id="CHEBI:24875"/>
    </ligand>
</feature>
<evidence type="ECO:0000313" key="7">
    <source>
        <dbReference type="EMBL" id="AJF68337.1"/>
    </source>
</evidence>
<organism evidence="7 8">
    <name type="scientific">Streptomyces vietnamensis</name>
    <dbReference type="NCBI Taxonomy" id="362257"/>
    <lineage>
        <taxon>Bacteria</taxon>
        <taxon>Bacillati</taxon>
        <taxon>Actinomycetota</taxon>
        <taxon>Actinomycetes</taxon>
        <taxon>Kitasatosporales</taxon>
        <taxon>Streptomycetaceae</taxon>
        <taxon>Streptomyces</taxon>
    </lineage>
</organism>
<dbReference type="InterPro" id="IPR005956">
    <property type="entry name" value="4OHPhenylPyrv_dOase"/>
</dbReference>
<dbReference type="AlphaFoldDB" id="A0A0B5ICW7"/>
<dbReference type="InterPro" id="IPR037523">
    <property type="entry name" value="VOC_core"/>
</dbReference>
<dbReference type="KEGG" id="svt:SVTN_32295"/>
<evidence type="ECO:0000313" key="8">
    <source>
        <dbReference type="Proteomes" id="UP000031774"/>
    </source>
</evidence>
<keyword evidence="8" id="KW-1185">Reference proteome</keyword>
<keyword evidence="7" id="KW-0670">Pyruvate</keyword>
<feature type="binding site" evidence="5">
    <location>
        <position position="154"/>
    </location>
    <ligand>
        <name>Fe cation</name>
        <dbReference type="ChEBI" id="CHEBI:24875"/>
    </ligand>
</feature>
<dbReference type="InterPro" id="IPR004360">
    <property type="entry name" value="Glyas_Fos-R_dOase_dom"/>
</dbReference>
<dbReference type="GO" id="GO:0046872">
    <property type="term" value="F:metal ion binding"/>
    <property type="evidence" value="ECO:0007669"/>
    <property type="project" value="UniProtKB-KW"/>
</dbReference>
<feature type="domain" description="VOC" evidence="6">
    <location>
        <begin position="5"/>
        <end position="122"/>
    </location>
</feature>
<dbReference type="SUPFAM" id="SSF54593">
    <property type="entry name" value="Glyoxalase/Bleomycin resistance protein/Dihydroxybiphenyl dioxygenase"/>
    <property type="match status" value="1"/>
</dbReference>
<evidence type="ECO:0000256" key="1">
    <source>
        <dbReference type="ARBA" id="ARBA00005877"/>
    </source>
</evidence>
<keyword evidence="7" id="KW-0560">Oxidoreductase</keyword>
<dbReference type="GO" id="GO:0006572">
    <property type="term" value="P:L-tyrosine catabolic process"/>
    <property type="evidence" value="ECO:0007669"/>
    <property type="project" value="TreeGrafter"/>
</dbReference>
<protein>
    <submittedName>
        <fullName evidence="7">4-hydroxyphenylpyruvate dioxygenase</fullName>
    </submittedName>
</protein>
<dbReference type="InterPro" id="IPR029068">
    <property type="entry name" value="Glyas_Bleomycin-R_OHBP_Dase"/>
</dbReference>
<dbReference type="STRING" id="362257.SVTN_32295"/>
<dbReference type="EMBL" id="CP010407">
    <property type="protein sequence ID" value="AJF68337.1"/>
    <property type="molecule type" value="Genomic_DNA"/>
</dbReference>
<evidence type="ECO:0000256" key="5">
    <source>
        <dbReference type="PIRSR" id="PIRSR009283-1"/>
    </source>
</evidence>
<feature type="binding site" evidence="5">
    <location>
        <position position="313"/>
    </location>
    <ligand>
        <name>Fe cation</name>
        <dbReference type="ChEBI" id="CHEBI:24875"/>
    </ligand>
</feature>
<dbReference type="HOGENOM" id="CLU_034004_1_1_11"/>
<name>A0A0B5ICW7_9ACTN</name>
<proteinExistence type="inferred from homology"/>
<evidence type="ECO:0000256" key="4">
    <source>
        <dbReference type="ARBA" id="ARBA00023004"/>
    </source>
</evidence>
<comment type="cofactor">
    <cofactor evidence="5">
        <name>Fe cation</name>
        <dbReference type="ChEBI" id="CHEBI:24875"/>
    </cofactor>
    <text evidence="5">Binds 1 Fe cation per subunit.</text>
</comment>
<accession>A0A0B5ICW7</accession>
<dbReference type="Pfam" id="PF13669">
    <property type="entry name" value="Glyoxalase_4"/>
    <property type="match status" value="1"/>
</dbReference>
<reference evidence="7 8" key="1">
    <citation type="submission" date="2014-12" db="EMBL/GenBank/DDBJ databases">
        <title>Complete genome sequence of Streptomyces vietnamensis strain GIMV4.0001, a genetic manipulable producer of the benzoisochromanequinone antibiotic granaticin.</title>
        <authorList>
            <person name="Deng M.R."/>
            <person name="Guo J."/>
            <person name="Ma L.Y."/>
            <person name="Feng G.D."/>
            <person name="Mo C.Y."/>
            <person name="Zhu H.H."/>
        </authorList>
    </citation>
    <scope>NUCLEOTIDE SEQUENCE [LARGE SCALE GENOMIC DNA]</scope>
    <source>
        <strain evidence="8">GIMV4.0001</strain>
    </source>
</reference>
<keyword evidence="2 5" id="KW-0479">Metal-binding</keyword>
<keyword evidence="4 5" id="KW-0408">Iron</keyword>
<gene>
    <name evidence="7" type="ORF">SVTN_32295</name>
</gene>
<keyword evidence="7" id="KW-0223">Dioxygenase</keyword>
<evidence type="ECO:0000256" key="2">
    <source>
        <dbReference type="ARBA" id="ARBA00022723"/>
    </source>
</evidence>
<sequence length="343" mass="37699">MAVREIAHVELLTSDEQDTVDYFQGAMGFSQVARSTEPERSSVFLRQGDVRLVVSSGPATWKFLDAHGDGVADIALRCDDVVRTREAAAAAGARIVTPGTRGRTVVSGFGDVCHTLLPAAENAGPVLPDDRPWIPEPAPGTRQSRPDPIRLLDHVAVCLEGGTLEEYADLYRDAFGFSRYSSEYVDVGGQAMDSIVVRSASGRVTFTLVAPDPRLGSGQLDAYLERNAGPGVQHLAFLVDDIVPTVHAFRGRGVEFLNTPASYYDMLLERHDGLHSEIDSLRAAHVLADRDEWGHLLQLFSRSPYERNTLFYELIQRRGSRGFGSSNIRALYEAVERDRLNAE</sequence>
<evidence type="ECO:0000259" key="6">
    <source>
        <dbReference type="PROSITE" id="PS51819"/>
    </source>
</evidence>
<evidence type="ECO:0000256" key="3">
    <source>
        <dbReference type="ARBA" id="ARBA00022737"/>
    </source>
</evidence>
<dbReference type="CDD" id="cd07250">
    <property type="entry name" value="HPPD_C_like"/>
    <property type="match status" value="1"/>
</dbReference>
<dbReference type="InterPro" id="IPR041735">
    <property type="entry name" value="4OHPhenylPyrv_dOase_C"/>
</dbReference>
<dbReference type="PANTHER" id="PTHR11959">
    <property type="entry name" value="4-HYDROXYPHENYLPYRUVATE DIOXYGENASE"/>
    <property type="match status" value="1"/>
</dbReference>
<dbReference type="PIRSF" id="PIRSF009283">
    <property type="entry name" value="HPP_dOase"/>
    <property type="match status" value="1"/>
</dbReference>
<feature type="domain" description="VOC" evidence="6">
    <location>
        <begin position="151"/>
        <end position="302"/>
    </location>
</feature>
<dbReference type="PANTHER" id="PTHR11959:SF1">
    <property type="entry name" value="4-HYDROXYPHENYLPYRUVATE DIOXYGENASE"/>
    <property type="match status" value="1"/>
</dbReference>
<dbReference type="RefSeq" id="WP_041132260.1">
    <property type="nucleotide sequence ID" value="NZ_CP010407.1"/>
</dbReference>
<comment type="similarity">
    <text evidence="1">Belongs to the 4HPPD family.</text>
</comment>
<dbReference type="Gene3D" id="3.10.180.10">
    <property type="entry name" value="2,3-Dihydroxybiphenyl 1,2-Dioxygenase, domain 1"/>
    <property type="match status" value="2"/>
</dbReference>
<dbReference type="NCBIfam" id="TIGR01263">
    <property type="entry name" value="4HPPD"/>
    <property type="match status" value="1"/>
</dbReference>
<keyword evidence="3" id="KW-0677">Repeat</keyword>
<dbReference type="GO" id="GO:0003868">
    <property type="term" value="F:4-hydroxyphenylpyruvate dioxygenase activity"/>
    <property type="evidence" value="ECO:0007669"/>
    <property type="project" value="InterPro"/>
</dbReference>
<dbReference type="Proteomes" id="UP000031774">
    <property type="component" value="Chromosome"/>
</dbReference>
<dbReference type="Pfam" id="PF00903">
    <property type="entry name" value="Glyoxalase"/>
    <property type="match status" value="1"/>
</dbReference>